<comment type="similarity">
    <text evidence="1">Belongs to the peptidase S8 family.</text>
</comment>
<feature type="region of interest" description="Disordered" evidence="3">
    <location>
        <begin position="1"/>
        <end position="32"/>
    </location>
</feature>
<accession>A0A7J7FS56</accession>
<keyword evidence="2" id="KW-0732">Signal</keyword>
<dbReference type="AlphaFoldDB" id="A0A7J7FS56"/>
<dbReference type="SUPFAM" id="SSF52743">
    <property type="entry name" value="Subtilisin-like"/>
    <property type="match status" value="2"/>
</dbReference>
<dbReference type="InterPro" id="IPR045051">
    <property type="entry name" value="SBT"/>
</dbReference>
<proteinExistence type="inferred from homology"/>
<dbReference type="InterPro" id="IPR036852">
    <property type="entry name" value="Peptidase_S8/S53_dom_sf"/>
</dbReference>
<protein>
    <recommendedName>
        <fullName evidence="6">Peptidase S8/S53 domain-containing protein</fullName>
    </recommendedName>
</protein>
<reference evidence="4 5" key="2">
    <citation type="submission" date="2020-07" db="EMBL/GenBank/DDBJ databases">
        <title>Genome assembly of wild tea tree DASZ reveals pedigree and selection history of tea varieties.</title>
        <authorList>
            <person name="Zhang W."/>
        </authorList>
    </citation>
    <scope>NUCLEOTIDE SEQUENCE [LARGE SCALE GENOMIC DNA]</scope>
    <source>
        <strain evidence="5">cv. G240</strain>
        <tissue evidence="4">Leaf</tissue>
    </source>
</reference>
<evidence type="ECO:0000313" key="5">
    <source>
        <dbReference type="Proteomes" id="UP000593564"/>
    </source>
</evidence>
<evidence type="ECO:0000256" key="3">
    <source>
        <dbReference type="SAM" id="MobiDB-lite"/>
    </source>
</evidence>
<dbReference type="Gene3D" id="3.40.50.200">
    <property type="entry name" value="Peptidase S8/S53 domain"/>
    <property type="match status" value="1"/>
</dbReference>
<dbReference type="EMBL" id="JACBKZ010000015">
    <property type="protein sequence ID" value="KAF5931132.1"/>
    <property type="molecule type" value="Genomic_DNA"/>
</dbReference>
<evidence type="ECO:0000256" key="1">
    <source>
        <dbReference type="ARBA" id="ARBA00011073"/>
    </source>
</evidence>
<dbReference type="GO" id="GO:0004252">
    <property type="term" value="F:serine-type endopeptidase activity"/>
    <property type="evidence" value="ECO:0007669"/>
    <property type="project" value="InterPro"/>
</dbReference>
<sequence>MNKAKSVGFPLAGHFKLSSNQSPTSDKDKDEDKDEMLKISYVLAVGYLMYVVVCTRPDIAHSIGVNGKSMLDGFTDSDMADDVNSRKFTSRMNELHTTHSWKFLGINSINHYNHLPMDSKSNVVVTMIDSGVWPESKSFNDEGLGPVPKKFNEECIVRKNSHCPTVIGLDFSPVQIHYLDERMLSGPLGPYRKTIRARFYSKGYKAENEPLELANLPFFQSPRDADGHETHTASTVAGSIVINATLPGITLGTAHGAQQVLGLPSTRLVGSVIVLTPTFSLPLTTGILVSAFAWNSFFSSTAINVATWILTVAASFVDREFRAYLHLKNLTILKGFGLNPKKMESNYRLFEMLQQPQEFPPLMQATIIPYLISLDPSFL</sequence>
<dbReference type="Proteomes" id="UP000593564">
    <property type="component" value="Unassembled WGS sequence"/>
</dbReference>
<evidence type="ECO:0000256" key="2">
    <source>
        <dbReference type="ARBA" id="ARBA00022729"/>
    </source>
</evidence>
<dbReference type="PANTHER" id="PTHR10795">
    <property type="entry name" value="PROPROTEIN CONVERTASE SUBTILISIN/KEXIN"/>
    <property type="match status" value="1"/>
</dbReference>
<comment type="caution">
    <text evidence="4">The sequence shown here is derived from an EMBL/GenBank/DDBJ whole genome shotgun (WGS) entry which is preliminary data.</text>
</comment>
<organism evidence="4 5">
    <name type="scientific">Camellia sinensis</name>
    <name type="common">Tea plant</name>
    <name type="synonym">Thea sinensis</name>
    <dbReference type="NCBI Taxonomy" id="4442"/>
    <lineage>
        <taxon>Eukaryota</taxon>
        <taxon>Viridiplantae</taxon>
        <taxon>Streptophyta</taxon>
        <taxon>Embryophyta</taxon>
        <taxon>Tracheophyta</taxon>
        <taxon>Spermatophyta</taxon>
        <taxon>Magnoliopsida</taxon>
        <taxon>eudicotyledons</taxon>
        <taxon>Gunneridae</taxon>
        <taxon>Pentapetalae</taxon>
        <taxon>asterids</taxon>
        <taxon>Ericales</taxon>
        <taxon>Theaceae</taxon>
        <taxon>Camellia</taxon>
    </lineage>
</organism>
<evidence type="ECO:0000313" key="4">
    <source>
        <dbReference type="EMBL" id="KAF5931132.1"/>
    </source>
</evidence>
<keyword evidence="5" id="KW-1185">Reference proteome</keyword>
<evidence type="ECO:0008006" key="6">
    <source>
        <dbReference type="Google" id="ProtNLM"/>
    </source>
</evidence>
<name>A0A7J7FS56_CAMSI</name>
<dbReference type="GO" id="GO:0006508">
    <property type="term" value="P:proteolysis"/>
    <property type="evidence" value="ECO:0007669"/>
    <property type="project" value="InterPro"/>
</dbReference>
<gene>
    <name evidence="4" type="ORF">HYC85_032005</name>
</gene>
<reference evidence="5" key="1">
    <citation type="journal article" date="2020" name="Nat. Commun.">
        <title>Genome assembly of wild tea tree DASZ reveals pedigree and selection history of tea varieties.</title>
        <authorList>
            <person name="Zhang W."/>
            <person name="Zhang Y."/>
            <person name="Qiu H."/>
            <person name="Guo Y."/>
            <person name="Wan H."/>
            <person name="Zhang X."/>
            <person name="Scossa F."/>
            <person name="Alseekh S."/>
            <person name="Zhang Q."/>
            <person name="Wang P."/>
            <person name="Xu L."/>
            <person name="Schmidt M.H."/>
            <person name="Jia X."/>
            <person name="Li D."/>
            <person name="Zhu A."/>
            <person name="Guo F."/>
            <person name="Chen W."/>
            <person name="Ni D."/>
            <person name="Usadel B."/>
            <person name="Fernie A.R."/>
            <person name="Wen W."/>
        </authorList>
    </citation>
    <scope>NUCLEOTIDE SEQUENCE [LARGE SCALE GENOMIC DNA]</scope>
    <source>
        <strain evidence="5">cv. G240</strain>
    </source>
</reference>